<sequence>MQRDAAQLHAANKVTIIGAVIDALLGLLKIGFGLVSHSAALIADGIHSLSDLFTDALVIVILKISHKGPDEDHPWGHGHFETVGTALLGSILIAVAGAMAYDSTLSLLSHETIPIPEWPALAVALLSIVAKEWIYRYTARIGREIGSDLLIANAWHSRTDAISSIVVFIGVTGAMSGITWLDSVAAIAVAAIVAKIGWSLSWKSFQELVGSALPPEQVQKYKSQVMSIEGIINVHSFKTRAMGGKSLLEMHIQVSPFISASEGHLIGDAACIKLYENGDIAHIIYHIDTYNDEEHEKFHNEKLPPMRAEIEPCIKRYLQSLDNELDLYRLSLHYYKNKVNIEILLTHPQQKRLDELGFETEHVIANLKKALHALDINQDWLGTLFLATGSVK</sequence>
<dbReference type="Gene3D" id="3.30.70.1350">
    <property type="entry name" value="Cation efflux protein, cytoplasmic domain"/>
    <property type="match status" value="1"/>
</dbReference>
<protein>
    <submittedName>
        <fullName evidence="12">Cation diffusion facilitator family transporter</fullName>
    </submittedName>
</protein>
<dbReference type="InterPro" id="IPR050291">
    <property type="entry name" value="CDF_Transporter"/>
</dbReference>
<proteinExistence type="inferred from homology"/>
<keyword evidence="4" id="KW-0410">Iron transport</keyword>
<evidence type="ECO:0000256" key="2">
    <source>
        <dbReference type="ARBA" id="ARBA00010212"/>
    </source>
</evidence>
<comment type="subcellular location">
    <subcellularLocation>
        <location evidence="1">Membrane</location>
        <topology evidence="1">Multi-pass membrane protein</topology>
    </subcellularLocation>
</comment>
<evidence type="ECO:0000256" key="9">
    <source>
        <dbReference type="SAM" id="Phobius"/>
    </source>
</evidence>
<dbReference type="PANTHER" id="PTHR43840:SF15">
    <property type="entry name" value="MITOCHONDRIAL METAL TRANSPORTER 1-RELATED"/>
    <property type="match status" value="1"/>
</dbReference>
<comment type="similarity">
    <text evidence="2">Belongs to the cation diffusion facilitator (CDF) transporter (TC 2.A.4) family. FieF subfamily.</text>
</comment>
<dbReference type="InterPro" id="IPR036837">
    <property type="entry name" value="Cation_efflux_CTD_sf"/>
</dbReference>
<keyword evidence="7 9" id="KW-1133">Transmembrane helix</keyword>
<feature type="transmembrane region" description="Helical" evidence="9">
    <location>
        <begin position="12"/>
        <end position="35"/>
    </location>
</feature>
<keyword evidence="3" id="KW-0813">Transport</keyword>
<dbReference type="PANTHER" id="PTHR43840">
    <property type="entry name" value="MITOCHONDRIAL METAL TRANSPORTER 1-RELATED"/>
    <property type="match status" value="1"/>
</dbReference>
<dbReference type="SUPFAM" id="SSF161111">
    <property type="entry name" value="Cation efflux protein transmembrane domain-like"/>
    <property type="match status" value="1"/>
</dbReference>
<feature type="domain" description="Cation efflux protein transmembrane" evidence="10">
    <location>
        <begin position="16"/>
        <end position="209"/>
    </location>
</feature>
<keyword evidence="8 9" id="KW-0472">Membrane</keyword>
<evidence type="ECO:0000256" key="3">
    <source>
        <dbReference type="ARBA" id="ARBA00022448"/>
    </source>
</evidence>
<evidence type="ECO:0000256" key="5">
    <source>
        <dbReference type="ARBA" id="ARBA00022692"/>
    </source>
</evidence>
<comment type="caution">
    <text evidence="12">The sequence shown here is derived from an EMBL/GenBank/DDBJ whole genome shotgun (WGS) entry which is preliminary data.</text>
</comment>
<dbReference type="InterPro" id="IPR027469">
    <property type="entry name" value="Cation_efflux_TMD_sf"/>
</dbReference>
<name>A0ABU9TP20_9GAMM</name>
<reference evidence="12 13" key="1">
    <citation type="submission" date="2024-03" db="EMBL/GenBank/DDBJ databases">
        <title>Community enrichment and isolation of bacterial strains for fucoidan degradation.</title>
        <authorList>
            <person name="Sichert A."/>
        </authorList>
    </citation>
    <scope>NUCLEOTIDE SEQUENCE [LARGE SCALE GENOMIC DNA]</scope>
    <source>
        <strain evidence="12 13">AS76</strain>
    </source>
</reference>
<evidence type="ECO:0000256" key="4">
    <source>
        <dbReference type="ARBA" id="ARBA00022496"/>
    </source>
</evidence>
<evidence type="ECO:0000313" key="12">
    <source>
        <dbReference type="EMBL" id="MEM5535468.1"/>
    </source>
</evidence>
<dbReference type="Proteomes" id="UP001449225">
    <property type="component" value="Unassembled WGS sequence"/>
</dbReference>
<keyword evidence="13" id="KW-1185">Reference proteome</keyword>
<gene>
    <name evidence="12" type="ORF">WNY58_03580</name>
</gene>
<evidence type="ECO:0000259" key="11">
    <source>
        <dbReference type="Pfam" id="PF16916"/>
    </source>
</evidence>
<keyword evidence="6" id="KW-0862">Zinc</keyword>
<evidence type="ECO:0000259" key="10">
    <source>
        <dbReference type="Pfam" id="PF01545"/>
    </source>
</evidence>
<organism evidence="12 13">
    <name type="scientific">Neptuniibacter pectenicola</name>
    <dbReference type="NCBI Taxonomy" id="1806669"/>
    <lineage>
        <taxon>Bacteria</taxon>
        <taxon>Pseudomonadati</taxon>
        <taxon>Pseudomonadota</taxon>
        <taxon>Gammaproteobacteria</taxon>
        <taxon>Oceanospirillales</taxon>
        <taxon>Oceanospirillaceae</taxon>
        <taxon>Neptuniibacter</taxon>
    </lineage>
</organism>
<dbReference type="Gene3D" id="1.20.1510.10">
    <property type="entry name" value="Cation efflux protein transmembrane domain"/>
    <property type="match status" value="1"/>
</dbReference>
<dbReference type="InterPro" id="IPR002524">
    <property type="entry name" value="Cation_efflux"/>
</dbReference>
<dbReference type="InterPro" id="IPR058533">
    <property type="entry name" value="Cation_efflux_TM"/>
</dbReference>
<feature type="domain" description="Cation efflux protein cytoplasmic" evidence="11">
    <location>
        <begin position="213"/>
        <end position="290"/>
    </location>
</feature>
<keyword evidence="5 9" id="KW-0812">Transmembrane</keyword>
<dbReference type="InterPro" id="IPR027470">
    <property type="entry name" value="Cation_efflux_CTD"/>
</dbReference>
<dbReference type="SUPFAM" id="SSF160240">
    <property type="entry name" value="Cation efflux protein cytoplasmic domain-like"/>
    <property type="match status" value="1"/>
</dbReference>
<evidence type="ECO:0000256" key="6">
    <source>
        <dbReference type="ARBA" id="ARBA00022906"/>
    </source>
</evidence>
<keyword evidence="4" id="KW-0408">Iron</keyword>
<dbReference type="Pfam" id="PF16916">
    <property type="entry name" value="ZT_dimer"/>
    <property type="match status" value="1"/>
</dbReference>
<evidence type="ECO:0000256" key="7">
    <source>
        <dbReference type="ARBA" id="ARBA00022989"/>
    </source>
</evidence>
<accession>A0ABU9TP20</accession>
<evidence type="ECO:0000256" key="1">
    <source>
        <dbReference type="ARBA" id="ARBA00004141"/>
    </source>
</evidence>
<evidence type="ECO:0000313" key="13">
    <source>
        <dbReference type="Proteomes" id="UP001449225"/>
    </source>
</evidence>
<dbReference type="RefSeq" id="WP_342853751.1">
    <property type="nucleotide sequence ID" value="NZ_JBBMRA010000002.1"/>
</dbReference>
<keyword evidence="6" id="KW-0864">Zinc transport</keyword>
<dbReference type="EMBL" id="JBBMRA010000002">
    <property type="protein sequence ID" value="MEM5535468.1"/>
    <property type="molecule type" value="Genomic_DNA"/>
</dbReference>
<keyword evidence="6" id="KW-0406">Ion transport</keyword>
<dbReference type="Pfam" id="PF01545">
    <property type="entry name" value="Cation_efflux"/>
    <property type="match status" value="1"/>
</dbReference>
<evidence type="ECO:0000256" key="8">
    <source>
        <dbReference type="ARBA" id="ARBA00023136"/>
    </source>
</evidence>
<dbReference type="NCBIfam" id="TIGR01297">
    <property type="entry name" value="CDF"/>
    <property type="match status" value="1"/>
</dbReference>